<dbReference type="RefSeq" id="WP_130539662.1">
    <property type="nucleotide sequence ID" value="NZ_CP042431.1"/>
</dbReference>
<feature type="transmembrane region" description="Helical" evidence="6">
    <location>
        <begin position="84"/>
        <end position="105"/>
    </location>
</feature>
<keyword evidence="4 6" id="KW-1133">Transmembrane helix</keyword>
<keyword evidence="5 6" id="KW-0472">Membrane</keyword>
<evidence type="ECO:0000256" key="6">
    <source>
        <dbReference type="SAM" id="Phobius"/>
    </source>
</evidence>
<proteinExistence type="predicted"/>
<reference evidence="7 8" key="1">
    <citation type="submission" date="2019-02" db="EMBL/GenBank/DDBJ databases">
        <title>Genomic Encyclopedia of Type Strains, Phase IV (KMG-IV): sequencing the most valuable type-strain genomes for metagenomic binning, comparative biology and taxonomic classification.</title>
        <authorList>
            <person name="Goeker M."/>
        </authorList>
    </citation>
    <scope>NUCLEOTIDE SEQUENCE [LARGE SCALE GENOMIC DNA]</scope>
    <source>
        <strain evidence="7 8">DSM 18116</strain>
    </source>
</reference>
<evidence type="ECO:0000256" key="5">
    <source>
        <dbReference type="ARBA" id="ARBA00023136"/>
    </source>
</evidence>
<feature type="transmembrane region" description="Helical" evidence="6">
    <location>
        <begin position="125"/>
        <end position="147"/>
    </location>
</feature>
<evidence type="ECO:0000313" key="7">
    <source>
        <dbReference type="EMBL" id="RZS75282.1"/>
    </source>
</evidence>
<dbReference type="AlphaFoldDB" id="A0A4Q7N203"/>
<feature type="transmembrane region" description="Helical" evidence="6">
    <location>
        <begin position="344"/>
        <end position="365"/>
    </location>
</feature>
<keyword evidence="8" id="KW-1185">Reference proteome</keyword>
<comment type="caution">
    <text evidence="7">The sequence shown here is derived from an EMBL/GenBank/DDBJ whole genome shotgun (WGS) entry which is preliminary data.</text>
</comment>
<feature type="transmembrane region" description="Helical" evidence="6">
    <location>
        <begin position="12"/>
        <end position="29"/>
    </location>
</feature>
<sequence length="495" mass="55937">MGQIRKQTIQSSFLSYTGFLIGAINTYFFTKKGLFTPEQYGLTQAFTSISQVIAPIGTLGMTVFMGKFFPYYFDRLSHKRNDMLGIAVMISGIGALLVFSGCLLFEPLVIRKFSERSKLLVQFYYWSLLFAFFYLCFMILESYLYTLKRTVLPNFMKETAYRICVSVLIALYAFQVIDFDLFVKLFCSVYLLIVIAVIIYLVSSGQLYLNFRFSTVTKRLRRQIFNYVSFVYSGIVINGIARQIDTLALAGVTGLTMTGVYTLNQYTAAVIQVPYRALLSIAGPMIAMHWKNKNHHDISRIYKRASINLQLISSFLFLFIWINYDDGLHLLGLDPSFAEGKMVFLILGIFNVIDLTLGISSSVIMTSPAWRFEFYSGLILLATSIPLNIYLARSMGMIGVALATLSTYTVYNTLRLVFIKLRFGYFPFSINSLYALLLAIGAYAVTLLISLNGLAGMVVKSAIFSVVYLGGVWLFKLTPDLAEVMRTVSKRLGRK</sequence>
<name>A0A4Q7N203_9BACT</name>
<keyword evidence="3 6" id="KW-0812">Transmembrane</keyword>
<dbReference type="Proteomes" id="UP000293874">
    <property type="component" value="Unassembled WGS sequence"/>
</dbReference>
<dbReference type="PANTHER" id="PTHR30250">
    <property type="entry name" value="PST FAMILY PREDICTED COLANIC ACID TRANSPORTER"/>
    <property type="match status" value="1"/>
</dbReference>
<feature type="transmembrane region" description="Helical" evidence="6">
    <location>
        <begin position="372"/>
        <end position="391"/>
    </location>
</feature>
<evidence type="ECO:0000256" key="3">
    <source>
        <dbReference type="ARBA" id="ARBA00022692"/>
    </source>
</evidence>
<protein>
    <submittedName>
        <fullName evidence="7">O-antigen/teichoic acid export membrane protein</fullName>
    </submittedName>
</protein>
<evidence type="ECO:0000313" key="8">
    <source>
        <dbReference type="Proteomes" id="UP000293874"/>
    </source>
</evidence>
<dbReference type="InterPro" id="IPR050833">
    <property type="entry name" value="Poly_Biosynth_Transport"/>
</dbReference>
<dbReference type="OrthoDB" id="88014at2"/>
<gene>
    <name evidence="7" type="ORF">EV199_1145</name>
</gene>
<evidence type="ECO:0000256" key="1">
    <source>
        <dbReference type="ARBA" id="ARBA00004651"/>
    </source>
</evidence>
<feature type="transmembrane region" description="Helical" evidence="6">
    <location>
        <begin position="183"/>
        <end position="203"/>
    </location>
</feature>
<dbReference type="EMBL" id="SGXA01000001">
    <property type="protein sequence ID" value="RZS75282.1"/>
    <property type="molecule type" value="Genomic_DNA"/>
</dbReference>
<dbReference type="PANTHER" id="PTHR30250:SF11">
    <property type="entry name" value="O-ANTIGEN TRANSPORTER-RELATED"/>
    <property type="match status" value="1"/>
</dbReference>
<keyword evidence="2" id="KW-1003">Cell membrane</keyword>
<feature type="transmembrane region" description="Helical" evidence="6">
    <location>
        <begin position="307"/>
        <end position="324"/>
    </location>
</feature>
<accession>A0A4Q7N203</accession>
<feature type="transmembrane region" description="Helical" evidence="6">
    <location>
        <begin position="159"/>
        <end position="177"/>
    </location>
</feature>
<evidence type="ECO:0000256" key="4">
    <source>
        <dbReference type="ARBA" id="ARBA00022989"/>
    </source>
</evidence>
<evidence type="ECO:0000256" key="2">
    <source>
        <dbReference type="ARBA" id="ARBA00022475"/>
    </source>
</evidence>
<comment type="subcellular location">
    <subcellularLocation>
        <location evidence="1">Cell membrane</location>
        <topology evidence="1">Multi-pass membrane protein</topology>
    </subcellularLocation>
</comment>
<feature type="transmembrane region" description="Helical" evidence="6">
    <location>
        <begin position="224"/>
        <end position="244"/>
    </location>
</feature>
<feature type="transmembrane region" description="Helical" evidence="6">
    <location>
        <begin position="457"/>
        <end position="475"/>
    </location>
</feature>
<organism evidence="7 8">
    <name type="scientific">Pseudobacter ginsenosidimutans</name>
    <dbReference type="NCBI Taxonomy" id="661488"/>
    <lineage>
        <taxon>Bacteria</taxon>
        <taxon>Pseudomonadati</taxon>
        <taxon>Bacteroidota</taxon>
        <taxon>Chitinophagia</taxon>
        <taxon>Chitinophagales</taxon>
        <taxon>Chitinophagaceae</taxon>
        <taxon>Pseudobacter</taxon>
    </lineage>
</organism>
<feature type="transmembrane region" description="Helical" evidence="6">
    <location>
        <begin position="49"/>
        <end position="72"/>
    </location>
</feature>
<feature type="transmembrane region" description="Helical" evidence="6">
    <location>
        <begin position="397"/>
        <end position="418"/>
    </location>
</feature>
<feature type="transmembrane region" description="Helical" evidence="6">
    <location>
        <begin position="430"/>
        <end position="451"/>
    </location>
</feature>
<dbReference type="GO" id="GO:0005886">
    <property type="term" value="C:plasma membrane"/>
    <property type="evidence" value="ECO:0007669"/>
    <property type="project" value="UniProtKB-SubCell"/>
</dbReference>